<dbReference type="InterPro" id="IPR002734">
    <property type="entry name" value="RibDG_C"/>
</dbReference>
<protein>
    <submittedName>
        <fullName evidence="2">Dihydrofolate reductase family protein</fullName>
    </submittedName>
</protein>
<name>A0A921F7Y7_9LACO</name>
<dbReference type="SUPFAM" id="SSF53597">
    <property type="entry name" value="Dihydrofolate reductase-like"/>
    <property type="match status" value="1"/>
</dbReference>
<evidence type="ECO:0000313" key="2">
    <source>
        <dbReference type="EMBL" id="HJE97070.1"/>
    </source>
</evidence>
<feature type="domain" description="Bacterial bifunctional deaminase-reductase C-terminal" evidence="1">
    <location>
        <begin position="5"/>
        <end position="166"/>
    </location>
</feature>
<dbReference type="GO" id="GO:0009231">
    <property type="term" value="P:riboflavin biosynthetic process"/>
    <property type="evidence" value="ECO:0007669"/>
    <property type="project" value="InterPro"/>
</dbReference>
<sequence length="176" mass="19350">MAKKKIILSIMVSVDGYVCAINGSISLLQQYYQEFIPAGTELIYPSDCGAVLLGRKTYEQYPKEVESLLKRGQKLIVASRQNMEALSGVIRIKGDLPLALKKVQAQLKCNIWIAGGPSIINQLTSVNSVDEIRLTTVPVQLGGGKPLFDTDLKAPNVFLTEVQQYGGLTHSVWQKK</sequence>
<dbReference type="Gene3D" id="3.40.430.10">
    <property type="entry name" value="Dihydrofolate Reductase, subunit A"/>
    <property type="match status" value="1"/>
</dbReference>
<accession>A0A921F7Y7</accession>
<comment type="caution">
    <text evidence="2">The sequence shown here is derived from an EMBL/GenBank/DDBJ whole genome shotgun (WGS) entry which is preliminary data.</text>
</comment>
<organism evidence="2 3">
    <name type="scientific">Ligilactobacillus acidipiscis</name>
    <dbReference type="NCBI Taxonomy" id="89059"/>
    <lineage>
        <taxon>Bacteria</taxon>
        <taxon>Bacillati</taxon>
        <taxon>Bacillota</taxon>
        <taxon>Bacilli</taxon>
        <taxon>Lactobacillales</taxon>
        <taxon>Lactobacillaceae</taxon>
        <taxon>Ligilactobacillus</taxon>
    </lineage>
</organism>
<dbReference type="EMBL" id="DYXG01000053">
    <property type="protein sequence ID" value="HJE97070.1"/>
    <property type="molecule type" value="Genomic_DNA"/>
</dbReference>
<proteinExistence type="predicted"/>
<dbReference type="Pfam" id="PF01872">
    <property type="entry name" value="RibD_C"/>
    <property type="match status" value="1"/>
</dbReference>
<dbReference type="InterPro" id="IPR024072">
    <property type="entry name" value="DHFR-like_dom_sf"/>
</dbReference>
<evidence type="ECO:0000313" key="3">
    <source>
        <dbReference type="Proteomes" id="UP000707535"/>
    </source>
</evidence>
<dbReference type="GO" id="GO:0008703">
    <property type="term" value="F:5-amino-6-(5-phosphoribosylamino)uracil reductase activity"/>
    <property type="evidence" value="ECO:0007669"/>
    <property type="project" value="InterPro"/>
</dbReference>
<dbReference type="PANTHER" id="PTHR38011:SF11">
    <property type="entry name" value="2,5-DIAMINO-6-RIBOSYLAMINO-4(3H)-PYRIMIDINONE 5'-PHOSPHATE REDUCTASE"/>
    <property type="match status" value="1"/>
</dbReference>
<dbReference type="InterPro" id="IPR050765">
    <property type="entry name" value="Riboflavin_Biosynth_HTPR"/>
</dbReference>
<reference evidence="2" key="1">
    <citation type="journal article" date="2021" name="PeerJ">
        <title>Extensive microbial diversity within the chicken gut microbiome revealed by metagenomics and culture.</title>
        <authorList>
            <person name="Gilroy R."/>
            <person name="Ravi A."/>
            <person name="Getino M."/>
            <person name="Pursley I."/>
            <person name="Horton D.L."/>
            <person name="Alikhan N.F."/>
            <person name="Baker D."/>
            <person name="Gharbi K."/>
            <person name="Hall N."/>
            <person name="Watson M."/>
            <person name="Adriaenssens E.M."/>
            <person name="Foster-Nyarko E."/>
            <person name="Jarju S."/>
            <person name="Secka A."/>
            <person name="Antonio M."/>
            <person name="Oren A."/>
            <person name="Chaudhuri R.R."/>
            <person name="La Ragione R."/>
            <person name="Hildebrand F."/>
            <person name="Pallen M.J."/>
        </authorList>
    </citation>
    <scope>NUCLEOTIDE SEQUENCE</scope>
    <source>
        <strain evidence="2">CHK174-6876</strain>
    </source>
</reference>
<gene>
    <name evidence="2" type="ORF">K8V00_05560</name>
</gene>
<reference evidence="2" key="2">
    <citation type="submission" date="2021-09" db="EMBL/GenBank/DDBJ databases">
        <authorList>
            <person name="Gilroy R."/>
        </authorList>
    </citation>
    <scope>NUCLEOTIDE SEQUENCE</scope>
    <source>
        <strain evidence="2">CHK174-6876</strain>
    </source>
</reference>
<dbReference type="AlphaFoldDB" id="A0A921F7Y7"/>
<evidence type="ECO:0000259" key="1">
    <source>
        <dbReference type="Pfam" id="PF01872"/>
    </source>
</evidence>
<dbReference type="Proteomes" id="UP000707535">
    <property type="component" value="Unassembled WGS sequence"/>
</dbReference>
<dbReference type="PANTHER" id="PTHR38011">
    <property type="entry name" value="DIHYDROFOLATE REDUCTASE FAMILY PROTEIN (AFU_ORTHOLOGUE AFUA_8G06820)"/>
    <property type="match status" value="1"/>
</dbReference>